<protein>
    <recommendedName>
        <fullName evidence="1">UPF0276 protein KXJ70_01670</fullName>
    </recommendedName>
</protein>
<dbReference type="NCBIfam" id="NF003818">
    <property type="entry name" value="PRK05409.1"/>
    <property type="match status" value="1"/>
</dbReference>
<dbReference type="HAMAP" id="MF_00697">
    <property type="entry name" value="UPF0276"/>
    <property type="match status" value="1"/>
</dbReference>
<evidence type="ECO:0000256" key="1">
    <source>
        <dbReference type="HAMAP-Rule" id="MF_00697"/>
    </source>
</evidence>
<dbReference type="EMBL" id="JAHWDQ010000001">
    <property type="protein sequence ID" value="MBW2939466.1"/>
    <property type="molecule type" value="Genomic_DNA"/>
</dbReference>
<proteinExistence type="inferred from homology"/>
<keyword evidence="3" id="KW-1185">Reference proteome</keyword>
<dbReference type="PANTHER" id="PTHR42194">
    <property type="entry name" value="UPF0276 PROTEIN HI_1600"/>
    <property type="match status" value="1"/>
</dbReference>
<comment type="similarity">
    <text evidence="1">Belongs to the UPF0276 family.</text>
</comment>
<dbReference type="RefSeq" id="WP_219041721.1">
    <property type="nucleotide sequence ID" value="NZ_JAHWDQ010000001.1"/>
</dbReference>
<organism evidence="2 3">
    <name type="scientific">Zhongshania aquimaris</name>
    <dbReference type="NCBI Taxonomy" id="2857107"/>
    <lineage>
        <taxon>Bacteria</taxon>
        <taxon>Pseudomonadati</taxon>
        <taxon>Pseudomonadota</taxon>
        <taxon>Gammaproteobacteria</taxon>
        <taxon>Cellvibrionales</taxon>
        <taxon>Spongiibacteraceae</taxon>
        <taxon>Zhongshania</taxon>
    </lineage>
</organism>
<comment type="caution">
    <text evidence="2">The sequence shown here is derived from an EMBL/GenBank/DDBJ whole genome shotgun (WGS) entry which is preliminary data.</text>
</comment>
<reference evidence="2" key="1">
    <citation type="submission" date="2021-07" db="EMBL/GenBank/DDBJ databases">
        <title>Zhongshania sp. CAU 1632 isolated from seawater.</title>
        <authorList>
            <person name="Kim W."/>
        </authorList>
    </citation>
    <scope>NUCLEOTIDE SEQUENCE</scope>
    <source>
        <strain evidence="2">CAU 1632</strain>
    </source>
</reference>
<gene>
    <name evidence="2" type="ORF">KXJ70_01670</name>
</gene>
<sequence length="288" mass="32547">MDELNLNNRSALAGLGLRRGLMSAFKQLSPDDIDFIEVAPENWIGIGGRYGRSFREIAERYPVYLHGLSLNIGGFSPLDASLLKDIKQFMADFDCPLYSEHLTYCGDEGQLYDLLPIPFTEEAVHHVADRVKQVQDVLGSRILLENASYYAAPAQEMSESEFINAVLTEADCELLLDVNNIYVNSINHRYDPHEFLHSLPLERARYVHIAGHYDEAEDLRVDTHGSDVIDPVWALLDAAYERCGPLPTLLERDFNFPPMAELLLEVERIKRAQAINEGSVASHRFAVR</sequence>
<evidence type="ECO:0000313" key="3">
    <source>
        <dbReference type="Proteomes" id="UP001166291"/>
    </source>
</evidence>
<accession>A0ABS6VMD7</accession>
<dbReference type="InterPro" id="IPR007801">
    <property type="entry name" value="MbnB/TglH/ChrH"/>
</dbReference>
<dbReference type="Proteomes" id="UP001166291">
    <property type="component" value="Unassembled WGS sequence"/>
</dbReference>
<dbReference type="Pfam" id="PF05114">
    <property type="entry name" value="MbnB_TglH_ChrH"/>
    <property type="match status" value="1"/>
</dbReference>
<dbReference type="PANTHER" id="PTHR42194:SF1">
    <property type="entry name" value="UPF0276 PROTEIN HI_1600"/>
    <property type="match status" value="1"/>
</dbReference>
<evidence type="ECO:0000313" key="2">
    <source>
        <dbReference type="EMBL" id="MBW2939466.1"/>
    </source>
</evidence>
<name>A0ABS6VMD7_9GAMM</name>